<evidence type="ECO:0000313" key="1">
    <source>
        <dbReference type="EMBL" id="RRH89561.1"/>
    </source>
</evidence>
<evidence type="ECO:0000313" key="2">
    <source>
        <dbReference type="Proteomes" id="UP000273786"/>
    </source>
</evidence>
<gene>
    <name evidence="1" type="ORF">EH240_33810</name>
</gene>
<name>A0A3P3ETF9_9HYPH</name>
<proteinExistence type="predicted"/>
<keyword evidence="2" id="KW-1185">Reference proteome</keyword>
<reference evidence="1 2" key="1">
    <citation type="submission" date="2018-11" db="EMBL/GenBank/DDBJ databases">
        <title>the genome of Mesorhizobium tamadayense DSM 28320.</title>
        <authorList>
            <person name="Gao J."/>
        </authorList>
    </citation>
    <scope>NUCLEOTIDE SEQUENCE [LARGE SCALE GENOMIC DNA]</scope>
    <source>
        <strain evidence="1 2">DSM 28320</strain>
    </source>
</reference>
<dbReference type="Proteomes" id="UP000273786">
    <property type="component" value="Unassembled WGS sequence"/>
</dbReference>
<dbReference type="OrthoDB" id="8283452at2"/>
<comment type="caution">
    <text evidence="1">The sequence shown here is derived from an EMBL/GenBank/DDBJ whole genome shotgun (WGS) entry which is preliminary data.</text>
</comment>
<dbReference type="EMBL" id="RQXT01000075">
    <property type="protein sequence ID" value="RRH89561.1"/>
    <property type="molecule type" value="Genomic_DNA"/>
</dbReference>
<organism evidence="1 2">
    <name type="scientific">Mesorhizobium tamadayense</name>
    <dbReference type="NCBI Taxonomy" id="425306"/>
    <lineage>
        <taxon>Bacteria</taxon>
        <taxon>Pseudomonadati</taxon>
        <taxon>Pseudomonadota</taxon>
        <taxon>Alphaproteobacteria</taxon>
        <taxon>Hyphomicrobiales</taxon>
        <taxon>Phyllobacteriaceae</taxon>
        <taxon>Mesorhizobium</taxon>
    </lineage>
</organism>
<dbReference type="AlphaFoldDB" id="A0A3P3ETF9"/>
<protein>
    <submittedName>
        <fullName evidence="1">Uncharacterized protein</fullName>
    </submittedName>
</protein>
<sequence>MLRVPQSQFLGPEDLAICQRVFDQICADAMLDRDSTDSQALALTVLTFFQRGAVDHDELLAAVLSRLEEFTKPRGEN</sequence>
<accession>A0A3P3ETF9</accession>